<dbReference type="Proteomes" id="UP000807159">
    <property type="component" value="Chromosome 1"/>
</dbReference>
<name>A0A8T2ZP19_POPDE</name>
<proteinExistence type="predicted"/>
<evidence type="ECO:0000313" key="3">
    <source>
        <dbReference type="Proteomes" id="UP000807159"/>
    </source>
</evidence>
<gene>
    <name evidence="2" type="ORF">H0E87_000397</name>
</gene>
<evidence type="ECO:0000256" key="1">
    <source>
        <dbReference type="SAM" id="MobiDB-lite"/>
    </source>
</evidence>
<sequence length="158" mass="17172">MAKNRNKKKEKNGAVSMDVAEPTVSDLPQAMDTSESGAQKSAPVTSVRKTKGRPMKRSKNVRKMKAIAKAISKNEITAEKGLKKDEDGKKKASVKSKKTAAMQINATYNYTSGLPSAPPVLHPASNPTTTHGKNAIEGKCRKDIWIYICAMEKQNLSV</sequence>
<feature type="region of interest" description="Disordered" evidence="1">
    <location>
        <begin position="75"/>
        <end position="94"/>
    </location>
</feature>
<feature type="compositionally biased region" description="Polar residues" evidence="1">
    <location>
        <begin position="31"/>
        <end position="44"/>
    </location>
</feature>
<feature type="compositionally biased region" description="Basic and acidic residues" evidence="1">
    <location>
        <begin position="76"/>
        <end position="90"/>
    </location>
</feature>
<comment type="caution">
    <text evidence="2">The sequence shown here is derived from an EMBL/GenBank/DDBJ whole genome shotgun (WGS) entry which is preliminary data.</text>
</comment>
<feature type="compositionally biased region" description="Basic residues" evidence="1">
    <location>
        <begin position="48"/>
        <end position="64"/>
    </location>
</feature>
<feature type="region of interest" description="Disordered" evidence="1">
    <location>
        <begin position="1"/>
        <end position="64"/>
    </location>
</feature>
<feature type="compositionally biased region" description="Basic residues" evidence="1">
    <location>
        <begin position="1"/>
        <end position="10"/>
    </location>
</feature>
<accession>A0A8T2ZP19</accession>
<dbReference type="EMBL" id="JACEGQ020000001">
    <property type="protein sequence ID" value="KAH8518532.1"/>
    <property type="molecule type" value="Genomic_DNA"/>
</dbReference>
<reference evidence="2" key="1">
    <citation type="journal article" date="2021" name="J. Hered.">
        <title>Genome Assembly of Salicaceae Populus deltoides (Eastern Cottonwood) I-69 Based on Nanopore Sequencing and Hi-C Technologies.</title>
        <authorList>
            <person name="Bai S."/>
            <person name="Wu H."/>
            <person name="Zhang J."/>
            <person name="Pan Z."/>
            <person name="Zhao W."/>
            <person name="Li Z."/>
            <person name="Tong C."/>
        </authorList>
    </citation>
    <scope>NUCLEOTIDE SEQUENCE</scope>
    <source>
        <tissue evidence="2">Leaf</tissue>
    </source>
</reference>
<dbReference type="AlphaFoldDB" id="A0A8T2ZP19"/>
<dbReference type="PANTHER" id="PTHR36385:SF1">
    <property type="entry name" value="OS07G0562900 PROTEIN"/>
    <property type="match status" value="1"/>
</dbReference>
<keyword evidence="3" id="KW-1185">Reference proteome</keyword>
<organism evidence="2 3">
    <name type="scientific">Populus deltoides</name>
    <name type="common">Eastern poplar</name>
    <name type="synonym">Eastern cottonwood</name>
    <dbReference type="NCBI Taxonomy" id="3696"/>
    <lineage>
        <taxon>Eukaryota</taxon>
        <taxon>Viridiplantae</taxon>
        <taxon>Streptophyta</taxon>
        <taxon>Embryophyta</taxon>
        <taxon>Tracheophyta</taxon>
        <taxon>Spermatophyta</taxon>
        <taxon>Magnoliopsida</taxon>
        <taxon>eudicotyledons</taxon>
        <taxon>Gunneridae</taxon>
        <taxon>Pentapetalae</taxon>
        <taxon>rosids</taxon>
        <taxon>fabids</taxon>
        <taxon>Malpighiales</taxon>
        <taxon>Salicaceae</taxon>
        <taxon>Saliceae</taxon>
        <taxon>Populus</taxon>
    </lineage>
</organism>
<dbReference type="PANTHER" id="PTHR36385">
    <property type="entry name" value="OS07G0562900 PROTEIN"/>
    <property type="match status" value="1"/>
</dbReference>
<protein>
    <submittedName>
        <fullName evidence="2">Uncharacterized protein</fullName>
    </submittedName>
</protein>
<evidence type="ECO:0000313" key="2">
    <source>
        <dbReference type="EMBL" id="KAH8518532.1"/>
    </source>
</evidence>